<dbReference type="NCBIfam" id="TIGR00756">
    <property type="entry name" value="PPR"/>
    <property type="match status" value="1"/>
</dbReference>
<dbReference type="OMA" id="EMIYKEM"/>
<feature type="repeat" description="PPR" evidence="5">
    <location>
        <begin position="236"/>
        <end position="270"/>
    </location>
</feature>
<evidence type="ECO:0000313" key="7">
    <source>
        <dbReference type="EMBL" id="KDN66746.1"/>
    </source>
</evidence>
<dbReference type="EMBL" id="JMSE01000898">
    <property type="protein sequence ID" value="KDN66746.1"/>
    <property type="molecule type" value="Genomic_DNA"/>
</dbReference>
<comment type="caution">
    <text evidence="7">The sequence shown here is derived from an EMBL/GenBank/DDBJ whole genome shotgun (WGS) entry which is preliminary data.</text>
</comment>
<organism evidence="7 8">
    <name type="scientific">Colletotrichum sublineola</name>
    <name type="common">Sorghum anthracnose fungus</name>
    <dbReference type="NCBI Taxonomy" id="1173701"/>
    <lineage>
        <taxon>Eukaryota</taxon>
        <taxon>Fungi</taxon>
        <taxon>Dikarya</taxon>
        <taxon>Ascomycota</taxon>
        <taxon>Pezizomycotina</taxon>
        <taxon>Sordariomycetes</taxon>
        <taxon>Hypocreomycetidae</taxon>
        <taxon>Glomerellales</taxon>
        <taxon>Glomerellaceae</taxon>
        <taxon>Colletotrichum</taxon>
        <taxon>Colletotrichum graminicola species complex</taxon>
    </lineage>
</organism>
<dbReference type="InterPro" id="IPR002885">
    <property type="entry name" value="PPR_rpt"/>
</dbReference>
<comment type="function">
    <text evidence="3">Regulates mitochondrial small subunit maturation by controlling 15S rRNA 5'-end processing. Localizes to the 5' precursor of the 15S rRNA in a position that is subsequently occupied by mS47 in the mature yeast mtSSU. Uses structure and sequence-specific RNA recognition, binding to a single-stranded region of the precursor and specifically recognizing bases -6 to -1. The exchange of Ccm1 for mS47 is coupled to the irreversible removal of precursor rRNA that is accompanied by conformational changes of the mitoribosomal proteins uS5m and mS26. These conformational changes signal completion of 5'-end rRNA processing through protection of the mature 5'-end of the 15S rRNA and stabilization of mS47. The removal of the 5' precursor together with the dissociation of Ccm1 may be catalyzed by the 5'-3' exoribonuclease Pet127. Involved in the specific removal of group I introns in mitochondrial encoded transcripts.</text>
</comment>
<protein>
    <submittedName>
        <fullName evidence="7">Putative pentatricopeptide repeat domain-containing protein</fullName>
    </submittedName>
</protein>
<evidence type="ECO:0000256" key="4">
    <source>
        <dbReference type="ARBA" id="ARBA00044511"/>
    </source>
</evidence>
<evidence type="ECO:0000256" key="3">
    <source>
        <dbReference type="ARBA" id="ARBA00044493"/>
    </source>
</evidence>
<keyword evidence="8" id="KW-1185">Reference proteome</keyword>
<evidence type="ECO:0000256" key="5">
    <source>
        <dbReference type="PROSITE-ProRule" id="PRU00708"/>
    </source>
</evidence>
<evidence type="ECO:0000313" key="8">
    <source>
        <dbReference type="Proteomes" id="UP000027238"/>
    </source>
</evidence>
<evidence type="ECO:0000256" key="6">
    <source>
        <dbReference type="SAM" id="MobiDB-lite"/>
    </source>
</evidence>
<dbReference type="InterPro" id="IPR011990">
    <property type="entry name" value="TPR-like_helical_dom_sf"/>
</dbReference>
<dbReference type="PANTHER" id="PTHR47936:SF1">
    <property type="entry name" value="PENTATRICOPEPTIDE REPEAT-CONTAINING PROTEIN GUN1, CHLOROPLASTIC"/>
    <property type="match status" value="1"/>
</dbReference>
<name>A0A066XLZ2_COLSU</name>
<dbReference type="PANTHER" id="PTHR47936">
    <property type="entry name" value="PPR_LONG DOMAIN-CONTAINING PROTEIN"/>
    <property type="match status" value="1"/>
</dbReference>
<feature type="region of interest" description="Disordered" evidence="6">
    <location>
        <begin position="344"/>
        <end position="377"/>
    </location>
</feature>
<dbReference type="AlphaFoldDB" id="A0A066XLZ2"/>
<dbReference type="OrthoDB" id="1908178at2759"/>
<dbReference type="PROSITE" id="PS51375">
    <property type="entry name" value="PPR"/>
    <property type="match status" value="1"/>
</dbReference>
<accession>A0A066XLZ2</accession>
<dbReference type="Proteomes" id="UP000027238">
    <property type="component" value="Unassembled WGS sequence"/>
</dbReference>
<dbReference type="Gene3D" id="1.25.40.10">
    <property type="entry name" value="Tetratricopeptide repeat domain"/>
    <property type="match status" value="2"/>
</dbReference>
<proteinExistence type="inferred from homology"/>
<feature type="compositionally biased region" description="Polar residues" evidence="6">
    <location>
        <begin position="366"/>
        <end position="377"/>
    </location>
</feature>
<keyword evidence="2" id="KW-0677">Repeat</keyword>
<dbReference type="HOGENOM" id="CLU_012630_1_1_1"/>
<reference evidence="8" key="1">
    <citation type="journal article" date="2014" name="Genome Announc.">
        <title>Draft genome sequence of Colletotrichum sublineola, a destructive pathogen of cultivated sorghum.</title>
        <authorList>
            <person name="Baroncelli R."/>
            <person name="Sanz-Martin J.M."/>
            <person name="Rech G.E."/>
            <person name="Sukno S.A."/>
            <person name="Thon M.R."/>
        </authorList>
    </citation>
    <scope>NUCLEOTIDE SEQUENCE [LARGE SCALE GENOMIC DNA]</scope>
    <source>
        <strain evidence="8">TX430BB</strain>
    </source>
</reference>
<dbReference type="eggNOG" id="KOG4197">
    <property type="taxonomic scope" value="Eukaryota"/>
</dbReference>
<comment type="similarity">
    <text evidence="1">Belongs to the CCM1 family.</text>
</comment>
<evidence type="ECO:0000256" key="1">
    <source>
        <dbReference type="ARBA" id="ARBA00006192"/>
    </source>
</evidence>
<gene>
    <name evidence="7" type="ORF">CSUB01_10499</name>
</gene>
<comment type="subunit">
    <text evidence="4">Binds to mitochondrial small subunit 15S rRNA.</text>
</comment>
<dbReference type="Pfam" id="PF13041">
    <property type="entry name" value="PPR_2"/>
    <property type="match status" value="1"/>
</dbReference>
<evidence type="ECO:0000256" key="2">
    <source>
        <dbReference type="ARBA" id="ARBA00022737"/>
    </source>
</evidence>
<sequence length="547" mass="62725">MFTDGLMAAVDLSAGALESSPHAVATATSSEPRKDDLAVQKIRSQKIKRKLLSFVDHQDVGTVEEHLELVQDPYLNRFAQPEPTQLLISDKEDDDEYPRAFEALRGDETTAQVAHRLAIIIHRKLRNKKKRGNLDEIYETYRSLPEPRMMFLNKRYRHRLLKICGRASKKGAQRMMQYLSLIEDMKDCGIEIRRNEWNYAISSATNLVSRTTEAEAESALEMWKDMEAQSKRAAPNSITFNILFEAASKAGNFELAEMLYKEMKTRGIPFNRYHHVSLIHFFGLYEVADGVRAAYKEMVESGETVDTVVLNCLVFGFLRCGEDKAALKVYNFMRKTRSKYVVAKPSTTEAGPQRRKTRSKDFVAEPSTTEAGPQRQQQQIADVTPDLRTFRSLVSYFGTQKGDLGQVVQVLADMTEFQIPMHGSIFLALFDGFSRHGKVVFSEWSPDRLENILSALLRALDNKVQGLYLGTWLMIRALRSFMVCTNKHRVLEVYDEFKKRWDLPPDRVDHMNSYMTGLFNGKLPDDNLLDDRDSMFLKEKKSKVPKR</sequence>
<dbReference type="STRING" id="1173701.A0A066XLZ2"/>